<keyword evidence="4" id="KW-1185">Reference proteome</keyword>
<proteinExistence type="predicted"/>
<evidence type="ECO:0000256" key="1">
    <source>
        <dbReference type="SAM" id="MobiDB-lite"/>
    </source>
</evidence>
<gene>
    <name evidence="3" type="ORF">BJ508DRAFT_332767</name>
</gene>
<dbReference type="OrthoDB" id="5276978at2759"/>
<organism evidence="3 4">
    <name type="scientific">Ascobolus immersus RN42</name>
    <dbReference type="NCBI Taxonomy" id="1160509"/>
    <lineage>
        <taxon>Eukaryota</taxon>
        <taxon>Fungi</taxon>
        <taxon>Dikarya</taxon>
        <taxon>Ascomycota</taxon>
        <taxon>Pezizomycotina</taxon>
        <taxon>Pezizomycetes</taxon>
        <taxon>Pezizales</taxon>
        <taxon>Ascobolaceae</taxon>
        <taxon>Ascobolus</taxon>
    </lineage>
</organism>
<dbReference type="AlphaFoldDB" id="A0A3N4HP72"/>
<dbReference type="PANTHER" id="PTHR35559:SF1">
    <property type="entry name" value="CHITIN-BINDING TYPE-4 DOMAIN-CONTAINING PROTEIN"/>
    <property type="match status" value="1"/>
</dbReference>
<feature type="signal peptide" evidence="2">
    <location>
        <begin position="1"/>
        <end position="20"/>
    </location>
</feature>
<protein>
    <recommendedName>
        <fullName evidence="5">Chitin-binding type-4 domain-containing protein</fullName>
    </recommendedName>
</protein>
<evidence type="ECO:0000313" key="3">
    <source>
        <dbReference type="EMBL" id="RPA74756.1"/>
    </source>
</evidence>
<evidence type="ECO:0008006" key="5">
    <source>
        <dbReference type="Google" id="ProtNLM"/>
    </source>
</evidence>
<reference evidence="3 4" key="1">
    <citation type="journal article" date="2018" name="Nat. Ecol. Evol.">
        <title>Pezizomycetes genomes reveal the molecular basis of ectomycorrhizal truffle lifestyle.</title>
        <authorList>
            <person name="Murat C."/>
            <person name="Payen T."/>
            <person name="Noel B."/>
            <person name="Kuo A."/>
            <person name="Morin E."/>
            <person name="Chen J."/>
            <person name="Kohler A."/>
            <person name="Krizsan K."/>
            <person name="Balestrini R."/>
            <person name="Da Silva C."/>
            <person name="Montanini B."/>
            <person name="Hainaut M."/>
            <person name="Levati E."/>
            <person name="Barry K.W."/>
            <person name="Belfiori B."/>
            <person name="Cichocki N."/>
            <person name="Clum A."/>
            <person name="Dockter R.B."/>
            <person name="Fauchery L."/>
            <person name="Guy J."/>
            <person name="Iotti M."/>
            <person name="Le Tacon F."/>
            <person name="Lindquist E.A."/>
            <person name="Lipzen A."/>
            <person name="Malagnac F."/>
            <person name="Mello A."/>
            <person name="Molinier V."/>
            <person name="Miyauchi S."/>
            <person name="Poulain J."/>
            <person name="Riccioni C."/>
            <person name="Rubini A."/>
            <person name="Sitrit Y."/>
            <person name="Splivallo R."/>
            <person name="Traeger S."/>
            <person name="Wang M."/>
            <person name="Zifcakova L."/>
            <person name="Wipf D."/>
            <person name="Zambonelli A."/>
            <person name="Paolocci F."/>
            <person name="Nowrousian M."/>
            <person name="Ottonello S."/>
            <person name="Baldrian P."/>
            <person name="Spatafora J.W."/>
            <person name="Henrissat B."/>
            <person name="Nagy L.G."/>
            <person name="Aury J.M."/>
            <person name="Wincker P."/>
            <person name="Grigoriev I.V."/>
            <person name="Bonfante P."/>
            <person name="Martin F.M."/>
        </authorList>
    </citation>
    <scope>NUCLEOTIDE SEQUENCE [LARGE SCALE GENOMIC DNA]</scope>
    <source>
        <strain evidence="3 4">RN42</strain>
    </source>
</reference>
<dbReference type="STRING" id="1160509.A0A3N4HP72"/>
<evidence type="ECO:0000256" key="2">
    <source>
        <dbReference type="SAM" id="SignalP"/>
    </source>
</evidence>
<dbReference type="Proteomes" id="UP000275078">
    <property type="component" value="Unassembled WGS sequence"/>
</dbReference>
<dbReference type="EMBL" id="ML119781">
    <property type="protein sequence ID" value="RPA74756.1"/>
    <property type="molecule type" value="Genomic_DNA"/>
</dbReference>
<dbReference type="PANTHER" id="PTHR35559">
    <property type="entry name" value="CHITIN-BINDING TYPE-4 DOMAIN-CONTAINING PROTEIN"/>
    <property type="match status" value="1"/>
</dbReference>
<feature type="region of interest" description="Disordered" evidence="1">
    <location>
        <begin position="78"/>
        <end position="98"/>
    </location>
</feature>
<accession>A0A3N4HP72</accession>
<dbReference type="Gene3D" id="2.70.50.70">
    <property type="match status" value="1"/>
</dbReference>
<name>A0A3N4HP72_ASCIM</name>
<keyword evidence="2" id="KW-0732">Signal</keyword>
<feature type="chain" id="PRO_5018145088" description="Chitin-binding type-4 domain-containing protein" evidence="2">
    <location>
        <begin position="21"/>
        <end position="313"/>
    </location>
</feature>
<evidence type="ECO:0000313" key="4">
    <source>
        <dbReference type="Proteomes" id="UP000275078"/>
    </source>
</evidence>
<sequence length="313" mass="34014">MQFKKVSLVALVGLATSVVAHSWAECIKTYEITNVEAARSDIHAPLYQKCAGYPRNKVNNGDWIAESNNYLHDLQRPGADGKACHSGQRSPVQAAGAPAATAKAGETLKIRHWGNGHSMYNKGSPLHRDPGLVRVYWAGQKEQEIVNVVDLTGDKIIAEGNFSANAIIAETEGTQIFEKGNYLDLTLPSDMQPGRHMMVWAWANNFDKFTNQWIDRYTTCFDVIVQGGSSTIAGPPPKEKSPTKPVGNGAAANAKAQCAKTCNKGGMAEYPCTGENCSPCRYFSGDTINCFEYKEGTTCPFPGGYDCKTFKST</sequence>